<dbReference type="KEGG" id="thei:K1720_08440"/>
<dbReference type="Proteomes" id="UP001056425">
    <property type="component" value="Chromosome"/>
</dbReference>
<evidence type="ECO:0000313" key="1">
    <source>
        <dbReference type="EMBL" id="USG99531.1"/>
    </source>
</evidence>
<evidence type="ECO:0000313" key="2">
    <source>
        <dbReference type="Proteomes" id="UP001056425"/>
    </source>
</evidence>
<protein>
    <submittedName>
        <fullName evidence="1">Uncharacterized protein</fullName>
    </submittedName>
</protein>
<reference evidence="1 2" key="1">
    <citation type="submission" date="2021-08" db="EMBL/GenBank/DDBJ databases">
        <title>Thermococcus onnuriiensis IOH2.</title>
        <authorList>
            <person name="Park Y.-J."/>
        </authorList>
    </citation>
    <scope>NUCLEOTIDE SEQUENCE [LARGE SCALE GENOMIC DNA]</scope>
    <source>
        <strain evidence="1 2">IOH2</strain>
    </source>
</reference>
<proteinExistence type="predicted"/>
<dbReference type="AlphaFoldDB" id="A0A9E7SCK8"/>
<accession>A0A9E7SCK8</accession>
<gene>
    <name evidence="1" type="ORF">K1720_08440</name>
</gene>
<dbReference type="GeneID" id="72778370"/>
<dbReference type="EMBL" id="CP080572">
    <property type="protein sequence ID" value="USG99531.1"/>
    <property type="molecule type" value="Genomic_DNA"/>
</dbReference>
<keyword evidence="2" id="KW-1185">Reference proteome</keyword>
<organism evidence="1 2">
    <name type="scientific">Thermococcus argininiproducens</name>
    <dbReference type="NCBI Taxonomy" id="2866384"/>
    <lineage>
        <taxon>Archaea</taxon>
        <taxon>Methanobacteriati</taxon>
        <taxon>Methanobacteriota</taxon>
        <taxon>Thermococci</taxon>
        <taxon>Thermococcales</taxon>
        <taxon>Thermococcaceae</taxon>
        <taxon>Thermococcus</taxon>
    </lineage>
</organism>
<dbReference type="RefSeq" id="WP_251948537.1">
    <property type="nucleotide sequence ID" value="NZ_CP080572.1"/>
</dbReference>
<name>A0A9E7SCK8_9EURY</name>
<sequence length="170" mass="19983">MKRLFGVVLILLVIALSASTYSLHQYRKEREKILNRIYTDFEVNRWELEGVGGTLEYLLNQNASDEVISLYLIKYRDNAMVTGKVFSILYFQTDEDKFIEISTAIDNLARFLNTLANRPPKDRRTLLMENIQTLKEFDRLFKKLTKYQNFEDIPGELAKELLNASEKLKY</sequence>